<dbReference type="InterPro" id="IPR049730">
    <property type="entry name" value="SNF2/RAD54-like_C"/>
</dbReference>
<feature type="compositionally biased region" description="Basic and acidic residues" evidence="9">
    <location>
        <begin position="680"/>
        <end position="716"/>
    </location>
</feature>
<dbReference type="GO" id="GO:0005634">
    <property type="term" value="C:nucleus"/>
    <property type="evidence" value="ECO:0007669"/>
    <property type="project" value="UniProtKB-SubCell"/>
</dbReference>
<dbReference type="InterPro" id="IPR000330">
    <property type="entry name" value="SNF2_N"/>
</dbReference>
<feature type="compositionally biased region" description="Polar residues" evidence="9">
    <location>
        <begin position="956"/>
        <end position="974"/>
    </location>
</feature>
<feature type="compositionally biased region" description="Polar residues" evidence="9">
    <location>
        <begin position="2299"/>
        <end position="2310"/>
    </location>
</feature>
<feature type="compositionally biased region" description="Low complexity" evidence="9">
    <location>
        <begin position="1027"/>
        <end position="1058"/>
    </location>
</feature>
<protein>
    <submittedName>
        <fullName evidence="12">(apollo) hypothetical protein</fullName>
    </submittedName>
</protein>
<feature type="domain" description="Helicase C-terminal" evidence="11">
    <location>
        <begin position="1495"/>
        <end position="1662"/>
    </location>
</feature>
<evidence type="ECO:0000256" key="9">
    <source>
        <dbReference type="SAM" id="MobiDB-lite"/>
    </source>
</evidence>
<feature type="region of interest" description="Disordered" evidence="9">
    <location>
        <begin position="1"/>
        <end position="69"/>
    </location>
</feature>
<feature type="region of interest" description="Disordered" evidence="9">
    <location>
        <begin position="2356"/>
        <end position="2378"/>
    </location>
</feature>
<dbReference type="OrthoDB" id="2020972at2759"/>
<feature type="region of interest" description="Disordered" evidence="9">
    <location>
        <begin position="378"/>
        <end position="458"/>
    </location>
</feature>
<dbReference type="Pfam" id="PF00176">
    <property type="entry name" value="SNF2-rel_dom"/>
    <property type="match status" value="1"/>
</dbReference>
<dbReference type="PROSITE" id="PS51194">
    <property type="entry name" value="HELICASE_CTER"/>
    <property type="match status" value="1"/>
</dbReference>
<feature type="compositionally biased region" description="Basic residues" evidence="9">
    <location>
        <begin position="929"/>
        <end position="951"/>
    </location>
</feature>
<evidence type="ECO:0000259" key="11">
    <source>
        <dbReference type="PROSITE" id="PS51194"/>
    </source>
</evidence>
<feature type="compositionally biased region" description="Pro residues" evidence="9">
    <location>
        <begin position="975"/>
        <end position="992"/>
    </location>
</feature>
<feature type="region of interest" description="Disordered" evidence="9">
    <location>
        <begin position="927"/>
        <end position="1058"/>
    </location>
</feature>
<reference evidence="12" key="1">
    <citation type="submission" date="2021-04" db="EMBL/GenBank/DDBJ databases">
        <authorList>
            <person name="Tunstrom K."/>
        </authorList>
    </citation>
    <scope>NUCLEOTIDE SEQUENCE</scope>
</reference>
<feature type="region of interest" description="Disordered" evidence="9">
    <location>
        <begin position="2299"/>
        <end position="2321"/>
    </location>
</feature>
<name>A0A8S3XZF7_PARAO</name>
<dbReference type="Pfam" id="PF00271">
    <property type="entry name" value="Helicase_C"/>
    <property type="match status" value="1"/>
</dbReference>
<feature type="compositionally biased region" description="Basic and acidic residues" evidence="9">
    <location>
        <begin position="397"/>
        <end position="409"/>
    </location>
</feature>
<feature type="compositionally biased region" description="Basic residues" evidence="9">
    <location>
        <begin position="1400"/>
        <end position="1410"/>
    </location>
</feature>
<feature type="region of interest" description="Disordered" evidence="9">
    <location>
        <begin position="638"/>
        <end position="716"/>
    </location>
</feature>
<feature type="region of interest" description="Disordered" evidence="9">
    <location>
        <begin position="1132"/>
        <end position="1189"/>
    </location>
</feature>
<evidence type="ECO:0000256" key="4">
    <source>
        <dbReference type="ARBA" id="ARBA00022801"/>
    </source>
</evidence>
<dbReference type="InterPro" id="IPR014001">
    <property type="entry name" value="Helicase_ATP-bd"/>
</dbReference>
<dbReference type="PANTHER" id="PTHR45797">
    <property type="entry name" value="RAD54-LIKE"/>
    <property type="match status" value="1"/>
</dbReference>
<dbReference type="EMBL" id="CAJQZP010001342">
    <property type="protein sequence ID" value="CAG5039916.1"/>
    <property type="molecule type" value="Genomic_DNA"/>
</dbReference>
<feature type="compositionally biased region" description="Basic residues" evidence="9">
    <location>
        <begin position="1418"/>
        <end position="1431"/>
    </location>
</feature>
<evidence type="ECO:0000259" key="10">
    <source>
        <dbReference type="PROSITE" id="PS51192"/>
    </source>
</evidence>
<feature type="compositionally biased region" description="Pro residues" evidence="9">
    <location>
        <begin position="2356"/>
        <end position="2370"/>
    </location>
</feature>
<organism evidence="12 13">
    <name type="scientific">Parnassius apollo</name>
    <name type="common">Apollo butterfly</name>
    <name type="synonym">Papilio apollo</name>
    <dbReference type="NCBI Taxonomy" id="110799"/>
    <lineage>
        <taxon>Eukaryota</taxon>
        <taxon>Metazoa</taxon>
        <taxon>Ecdysozoa</taxon>
        <taxon>Arthropoda</taxon>
        <taxon>Hexapoda</taxon>
        <taxon>Insecta</taxon>
        <taxon>Pterygota</taxon>
        <taxon>Neoptera</taxon>
        <taxon>Endopterygota</taxon>
        <taxon>Lepidoptera</taxon>
        <taxon>Glossata</taxon>
        <taxon>Ditrysia</taxon>
        <taxon>Papilionoidea</taxon>
        <taxon>Papilionidae</taxon>
        <taxon>Parnassiinae</taxon>
        <taxon>Parnassini</taxon>
        <taxon>Parnassius</taxon>
        <taxon>Parnassius</taxon>
    </lineage>
</organism>
<feature type="compositionally biased region" description="Acidic residues" evidence="9">
    <location>
        <begin position="19"/>
        <end position="33"/>
    </location>
</feature>
<dbReference type="GO" id="GO:0005524">
    <property type="term" value="F:ATP binding"/>
    <property type="evidence" value="ECO:0007669"/>
    <property type="project" value="UniProtKB-KW"/>
</dbReference>
<sequence length="2378" mass="266738">MGDTGGTASVRSKIKSREEESEEEIWDSGEDDETIARIQRAHYAQAAAMNPRRRAPPRPRPLSNKRKLEAVKNFHDFTKKLKKDTGIRIRSLVGNNILELSDFSSEDSESDSDGLSEEEFVVNPNAVRELEEENESYIDPETGDILECKKSKQKSLSPDHAAHKINVEQQKMEPKTLSISDIINESDIDLSKNVEIAEVETSELCSDKSPGELLNIKQEEASQDLDITNKVNEMESKEVQPTDKKINEEVNSVQIEKKSETEDEKKITNVNALNVRRNIREVMDEKNLDASTLAAQRQESERLARVQEQQRIIREVQKQIAINRQNKIHQKTLSLLQGGSSLLKKSGPGQKLNLPNTVLVKLPSGEVKKTTLKQGQVEVTKVSKPTTSRSLFPQKIGKHDQKSERKEVVEIVDSSSGEETASSSSDSDDCIMLSDSEVPPSPEAEDDPANSGLHVNDAYNTPDEQGRVLINIGHPETEEDIFLAPQIARVIKPHQIGGVRFLFDNIIESVERFSTSTGFGCILAHSMGLGKTLQIVSFCDIFLRHTSSKTVLCIMPINTLQNWVAEFNMWLPLDATNSPLAAHGEVRPRNFPIYVLNDSHKTLQMRAKVVKDWTSTGGVLMIGYELYRLLSMKKDKKPRKKKKADVKAESEREKDKDGQKNDKTNLNDDTQESESTMSKPSEEYRGDKEDGESPNKTDLDAKEKEEKKEDIPTDEDKKLLDEMYGALVRPGPDLVICDEGHRIKNSHSNISYALKQMRTKRRVVLTGYPLQNNLLEYWCMVDFVRPNYLGSKTEFCNMFERPIQNGQCIDSTPQDIRLMRYRAHVLHSLLVGFVQRRSHAVLQSTLPQKEEYVLLVRMTPLQRKLYDRFMNEVVRSTSVPNPLKAFAICCKIWNHPDVLYNFLKKRSEANAAIEEDLDLEEIGGVTKAGRSKARKTSKKAAKPRGSSKKPAAKVPPNTTGTGNARSNSGTYENTQPPPNDGPYGPPGNPGPPGSSSSFGTEQSGGYPPYPEYHNSGQGYYPPNQGFNQEYNSNYYQQQSPYSNNYPNQYPQNNPDCNQGYNQNYWNNGNFYGNTEYYNNSQYPNAQQQSEYTDSTPGNFNNTQTYPPNFNTIDSNNQSYPGNQIQQYPNNEENFANQHGSSFQGPLDPNSPGYTAFDSNTPAQNNYSNNQAPQDFSNASFQSAPFPGNSTAYGANLPPTFNQYENQSPNFTGYANNMPPSQTQNNPMPNQTPIKTEMNMDTNYPPTESKPDPNFSQNTPPFDSSFNYHQQNPSLYSDQSETGANGGYPCHYSTFPSALETKPPLGSAGSPVTPWPIDAIKTDVDKIKNEEKLETKSESDGEVKIEDLDTKTIVKDETKRDTFKIATSPKNQVMELNMKELAPKEQSKSDISESDRENLKKGKQKGKGKERKKAEKPKPKGRAKAKGRKERKNSKEKNNDESESEESEKEEKKNKEEELAMLKKAEEMTYDWATELLKDYVPGIIENSAKMELFFYLLNESIKIGDRLLLFSQSLFTLNLIEDFLEKNYIPGTDRLWQRNTSYYRLDGSTHALEREKLINEFNANPNIYLFLVSTRAGSLGINLVGANRVIVFDASWNPCHDTQAVCRVYRYGQQKPCFVYRFVMDWCLEKKIYDRQINKQGMADRVVDECNPDAVLSMKEITNLCFDNDEKESEVKDLSVYKDKYVDLLMQGILTLHGKWLSKEPFQHESLLVDRKEKKLSSAEKRLAQRGYELEKKAALAPKPAGTYRAVRGADGSVVQRPVASVRPTQHAARWIPADVWRRQGMTAQEMTLPLDVVIPTNSAEKTNIVLKAGQRVMVLKSPKGIYMQLESGKIIAIKTSLKGLQKGSDSKEGNPIGKKVLGTRPTPSNIPGSLKNNSAITITSKTGLRPGMQRVMTRPSMMGNKIARPVFPGQKIADIRNRLGEMRSYSAMRAKFPLNQSRMLRPNLPGSVSITKIPKDLRRPVNINSYIAKRVDIGSDEDAQILDSDEEDDEVLPKDVKSQRNKLGDAKGNNVNSYLKKPNMHIEECVHHEEREKEKMEQKNTDTEPLCLTTDEKLPSEEALENKLTEETSIEPVTPNNQTKVATSEAIHSTQMEKKINLLKNYRHQRLGSRPQTESSLSQLERTASTLNKEGIPDFRRNLDDITQSYSPGTDDRPNTKTKKKKSPNKNETSESQSNDRPSVSNSNMSHSVSSLLSSSNQKSRMSDSVISNHLQKPRISESIPQNLAQCIPRTKNSLGISHDNSISPNRDFTIGQSVDHTKHQAISSNLGNIGLMSGGSSVTPNIDVRKVSVTGTLGDSTAMPTSSLPGPAYPPSNPTEGAFSQYPGYGMGYGAYPNAPYYAGYGGGYYPPYAAPPTANPSVPPPENYLPSNQPW</sequence>
<keyword evidence="5" id="KW-0347">Helicase</keyword>
<feature type="compositionally biased region" description="Polar residues" evidence="9">
    <location>
        <begin position="1156"/>
        <end position="1189"/>
    </location>
</feature>
<feature type="compositionally biased region" description="Polar residues" evidence="9">
    <location>
        <begin position="2115"/>
        <end position="2133"/>
    </location>
</feature>
<evidence type="ECO:0000256" key="3">
    <source>
        <dbReference type="ARBA" id="ARBA00022741"/>
    </source>
</evidence>
<evidence type="ECO:0000256" key="8">
    <source>
        <dbReference type="ARBA" id="ARBA00023242"/>
    </source>
</evidence>
<proteinExistence type="inferred from homology"/>
<dbReference type="GO" id="GO:0004386">
    <property type="term" value="F:helicase activity"/>
    <property type="evidence" value="ECO:0007669"/>
    <property type="project" value="UniProtKB-KW"/>
</dbReference>
<dbReference type="SMART" id="SM00490">
    <property type="entry name" value="HELICc"/>
    <property type="match status" value="1"/>
</dbReference>
<evidence type="ECO:0000256" key="1">
    <source>
        <dbReference type="ARBA" id="ARBA00004123"/>
    </source>
</evidence>
<dbReference type="SMART" id="SM00487">
    <property type="entry name" value="DEXDc"/>
    <property type="match status" value="1"/>
</dbReference>
<keyword evidence="7" id="KW-0238">DNA-binding</keyword>
<dbReference type="GO" id="GO:0003677">
    <property type="term" value="F:DNA binding"/>
    <property type="evidence" value="ECO:0007669"/>
    <property type="project" value="UniProtKB-KW"/>
</dbReference>
<feature type="compositionally biased region" description="Low complexity" evidence="9">
    <location>
        <begin position="2184"/>
        <end position="2205"/>
    </location>
</feature>
<keyword evidence="4" id="KW-0378">Hydrolase</keyword>
<feature type="compositionally biased region" description="Basic and acidic residues" evidence="9">
    <location>
        <begin position="1376"/>
        <end position="1399"/>
    </location>
</feature>
<keyword evidence="6" id="KW-0067">ATP-binding</keyword>
<evidence type="ECO:0000256" key="6">
    <source>
        <dbReference type="ARBA" id="ARBA00022840"/>
    </source>
</evidence>
<evidence type="ECO:0000256" key="7">
    <source>
        <dbReference type="ARBA" id="ARBA00023125"/>
    </source>
</evidence>
<feature type="compositionally biased region" description="Polar residues" evidence="9">
    <location>
        <begin position="1866"/>
        <end position="1878"/>
    </location>
</feature>
<comment type="subcellular location">
    <subcellularLocation>
        <location evidence="1">Nucleus</location>
    </subcellularLocation>
</comment>
<comment type="similarity">
    <text evidence="2">Belongs to the SNF2/RAD54 helicase family.</text>
</comment>
<dbReference type="CDD" id="cd18793">
    <property type="entry name" value="SF2_C_SNF"/>
    <property type="match status" value="1"/>
</dbReference>
<feature type="region of interest" description="Disordered" evidence="9">
    <location>
        <begin position="1846"/>
        <end position="1878"/>
    </location>
</feature>
<keyword evidence="13" id="KW-1185">Reference proteome</keyword>
<dbReference type="PROSITE" id="PS51192">
    <property type="entry name" value="HELICASE_ATP_BIND_1"/>
    <property type="match status" value="1"/>
</dbReference>
<feature type="compositionally biased region" description="Basic and acidic residues" evidence="9">
    <location>
        <begin position="2136"/>
        <end position="2145"/>
    </location>
</feature>
<evidence type="ECO:0000313" key="12">
    <source>
        <dbReference type="EMBL" id="CAG5039916.1"/>
    </source>
</evidence>
<dbReference type="InterPro" id="IPR044574">
    <property type="entry name" value="ARIP4-like"/>
</dbReference>
<keyword evidence="3" id="KW-0547">Nucleotide-binding</keyword>
<dbReference type="CDD" id="cd18069">
    <property type="entry name" value="DEXHc_ARIP4"/>
    <property type="match status" value="1"/>
</dbReference>
<feature type="domain" description="Helicase ATP-binding" evidence="10">
    <location>
        <begin position="512"/>
        <end position="787"/>
    </location>
</feature>
<dbReference type="PANTHER" id="PTHR45797:SF1">
    <property type="entry name" value="HELICASE ARIP4"/>
    <property type="match status" value="1"/>
</dbReference>
<feature type="compositionally biased region" description="Polar residues" evidence="9">
    <location>
        <begin position="1"/>
        <end position="10"/>
    </location>
</feature>
<comment type="caution">
    <text evidence="12">The sequence shown here is derived from an EMBL/GenBank/DDBJ whole genome shotgun (WGS) entry which is preliminary data.</text>
</comment>
<accession>A0A8S3XZF7</accession>
<evidence type="ECO:0000256" key="5">
    <source>
        <dbReference type="ARBA" id="ARBA00022806"/>
    </source>
</evidence>
<dbReference type="Proteomes" id="UP000691718">
    <property type="component" value="Unassembled WGS sequence"/>
</dbReference>
<dbReference type="GO" id="GO:0016887">
    <property type="term" value="F:ATP hydrolysis activity"/>
    <property type="evidence" value="ECO:0007669"/>
    <property type="project" value="InterPro"/>
</dbReference>
<gene>
    <name evidence="12" type="ORF">PAPOLLO_LOCUS21741</name>
</gene>
<evidence type="ECO:0000256" key="2">
    <source>
        <dbReference type="ARBA" id="ARBA00007025"/>
    </source>
</evidence>
<feature type="compositionally biased region" description="Low complexity" evidence="9">
    <location>
        <begin position="413"/>
        <end position="436"/>
    </location>
</feature>
<evidence type="ECO:0000313" key="13">
    <source>
        <dbReference type="Proteomes" id="UP000691718"/>
    </source>
</evidence>
<feature type="compositionally biased region" description="Basic and acidic residues" evidence="9">
    <location>
        <begin position="1996"/>
        <end position="2010"/>
    </location>
</feature>
<keyword evidence="8" id="KW-0539">Nucleus</keyword>
<dbReference type="InterPro" id="IPR044573">
    <property type="entry name" value="ARIP4_DEXHc"/>
</dbReference>
<feature type="compositionally biased region" description="Polar residues" evidence="9">
    <location>
        <begin position="1132"/>
        <end position="1143"/>
    </location>
</feature>
<feature type="region of interest" description="Disordered" evidence="9">
    <location>
        <begin position="1357"/>
        <end position="1455"/>
    </location>
</feature>
<feature type="region of interest" description="Disordered" evidence="9">
    <location>
        <begin position="1988"/>
        <end position="2019"/>
    </location>
</feature>
<feature type="region of interest" description="Disordered" evidence="9">
    <location>
        <begin position="2111"/>
        <end position="2227"/>
    </location>
</feature>
<feature type="compositionally biased region" description="Basic and acidic residues" evidence="9">
    <location>
        <begin position="645"/>
        <end position="666"/>
    </location>
</feature>
<dbReference type="InterPro" id="IPR001650">
    <property type="entry name" value="Helicase_C-like"/>
</dbReference>